<evidence type="ECO:0008006" key="2">
    <source>
        <dbReference type="Google" id="ProtNLM"/>
    </source>
</evidence>
<dbReference type="EMBL" id="CACVAP010000053">
    <property type="protein sequence ID" value="CAA6808264.1"/>
    <property type="molecule type" value="Genomic_DNA"/>
</dbReference>
<proteinExistence type="predicted"/>
<reference evidence="1" key="1">
    <citation type="submission" date="2020-01" db="EMBL/GenBank/DDBJ databases">
        <authorList>
            <person name="Meier V. D."/>
            <person name="Meier V D."/>
        </authorList>
    </citation>
    <scope>NUCLEOTIDE SEQUENCE</scope>
    <source>
        <strain evidence="1">HLG_WM_MAG_06</strain>
    </source>
</reference>
<protein>
    <recommendedName>
        <fullName evidence="2">Pentapeptide repeat-containing protein</fullName>
    </recommendedName>
</protein>
<organism evidence="1">
    <name type="scientific">uncultured Sulfurovum sp</name>
    <dbReference type="NCBI Taxonomy" id="269237"/>
    <lineage>
        <taxon>Bacteria</taxon>
        <taxon>Pseudomonadati</taxon>
        <taxon>Campylobacterota</taxon>
        <taxon>Epsilonproteobacteria</taxon>
        <taxon>Campylobacterales</taxon>
        <taxon>Sulfurovaceae</taxon>
        <taxon>Sulfurovum</taxon>
        <taxon>environmental samples</taxon>
    </lineage>
</organism>
<sequence>MSIERIKFVELIEDNQLFYKSMHLDVIDDNKAWFGNLTFEHTFWLGHEGITYDRLNSIDTLTSFDESKDTFKLGDSPSAFNILSLQFNNCFFEEEPLLHSSNIKFISFYDCNFECDVYNLLLKYSNISLKIEFHNCTFSRIGLWNMTKDDELNVFELYGGAIESFEIINKIIIEKFYINKQYHGNNSQITKIKNLKIKNSIFEENFKLHNCEVENVCLEDVDFEKNADFF</sequence>
<name>A0A6S6T0C3_9BACT</name>
<gene>
    <name evidence="1" type="ORF">HELGO_WM4527</name>
</gene>
<evidence type="ECO:0000313" key="1">
    <source>
        <dbReference type="EMBL" id="CAA6808264.1"/>
    </source>
</evidence>
<accession>A0A6S6T0C3</accession>
<dbReference type="AlphaFoldDB" id="A0A6S6T0C3"/>